<name>A0A0G1KJ98_9BACT</name>
<dbReference type="Proteomes" id="UP000034063">
    <property type="component" value="Unassembled WGS sequence"/>
</dbReference>
<proteinExistence type="predicted"/>
<evidence type="ECO:0000313" key="2">
    <source>
        <dbReference type="EMBL" id="KKT47999.1"/>
    </source>
</evidence>
<dbReference type="EMBL" id="LCIB01000001">
    <property type="protein sequence ID" value="KKT47999.1"/>
    <property type="molecule type" value="Genomic_DNA"/>
</dbReference>
<accession>A0A0G1KJ98</accession>
<sequence length="1296" mass="134163">MIGPTGATGTAGGNGLTGPTGATGITGPTGATGITGPTGATGVTGPTGATGIQGTTGPTGPASLQAAYNGGNTITTTDARNISITLADTSTDAVFELAGGATNNGIMFRVNDDGTFTDSTPFVIDGTGNVGIGTSNPGAKLELSGNLLFTGGGTARSVSVDVGSTNGGDLSLTGGGGGIGIGDYNGGNVLINGGTPTNAGSYGNVIMANSGGNVGIGTTGPSALLHLAKDDASTNTQIELDRIARSTSGTAADNIGSYTSYQIENDGGTNTEAGRIGFLLRDANSATGIGGEFSVSTWRDSAGQEGSWEVLSAYVDGANKWICGNSARENGPDCFGFTIGSGNDISLAFDGSKKVNWSYKTDAGNYFKTEALSGYGMEFATLGSEWIEFDQGNNGADIYITGGNVGIGTTAPAGKFHVTDTSNTAASLSLTNNTATTIGNGVDTLGVLDLQSTSLTTGNFLNMELNALTSGKGINLTSTSTGLTGDLANITASGSNAAVTGNVLKVGLTGASATGTALNVTTAGASGFALRVNDDGTYTDSTPFVVDTSGNVGIGTTTPGTNKLYVNGGDAYMSNDLRAAKFFDTTGSDAYYLDPANGGSSLVIAGNIVSKSATPYITGYDGASYNSLILVGSDTSTATSVCISYNSEGSSCSGKIDAGTVDPPYTINGKNYATFLPAMTGVKEETTGIIKLDNKNPSTNTYESIIDFTSQPEASDLWLFAKVTDLKKNIDQMTVLLTPSENTRSWYKIDKENIRLYVYSSRPTNISYRLTAPRFDFGQWSNRRADDAPVGFVINDQGDISSPTSSLSFSKPELSNNDFVYNGNIDNFRRSNSLFSLTGDFIDEFTSVTEALIARLKTGFIETENAVVNNFLIAKNIVTETLNANLLTIRGNLSAEKIVSPIVETQDLTATGTAKLNEIHTNEIKPQNGDLTINLNNDVRVGSSDPNNTGENASPLQENDKGKLAKLIIKGLEGKIVTTIDSAGNASFSGQIIADSLTINNDATISGSLASNSLTTNEASISGKLTAKEIQSDTIDLLSSNISSQSSTLDSLSSNINDVQKLLADIKNQPIPNLTNETNLSNASNFESITVTGQSNLYSVSVSNSLLIGTTLFENNSIISLASELKLSALEKITLFDGNVTIAKDGTLTTKGELIAEGGIRTNEIKPLTDNGQVLINNLTVNNLAIFDKYLEATSSAAVIAAADNFNQNGIFAPAIETATASAGIGILPENSQEIIIYNNSIKKDSLIYITPTSDYPLSNQLTVADKQFNNNKPYFKVISNMSSASPAKFNWLIIN</sequence>
<protein>
    <submittedName>
        <fullName evidence="2">Triple helix repeat-containing collagen</fullName>
    </submittedName>
</protein>
<feature type="region of interest" description="Disordered" evidence="1">
    <location>
        <begin position="1"/>
        <end position="64"/>
    </location>
</feature>
<evidence type="ECO:0000256" key="1">
    <source>
        <dbReference type="SAM" id="MobiDB-lite"/>
    </source>
</evidence>
<gene>
    <name evidence="2" type="ORF">UW37_C0001G0004</name>
</gene>
<comment type="caution">
    <text evidence="2">The sequence shown here is derived from an EMBL/GenBank/DDBJ whole genome shotgun (WGS) entry which is preliminary data.</text>
</comment>
<evidence type="ECO:0000313" key="3">
    <source>
        <dbReference type="Proteomes" id="UP000034063"/>
    </source>
</evidence>
<reference evidence="2 3" key="1">
    <citation type="journal article" date="2015" name="Nature">
        <title>rRNA introns, odd ribosomes, and small enigmatic genomes across a large radiation of phyla.</title>
        <authorList>
            <person name="Brown C.T."/>
            <person name="Hug L.A."/>
            <person name="Thomas B.C."/>
            <person name="Sharon I."/>
            <person name="Castelle C.J."/>
            <person name="Singh A."/>
            <person name="Wilkins M.J."/>
            <person name="Williams K.H."/>
            <person name="Banfield J.F."/>
        </authorList>
    </citation>
    <scope>NUCLEOTIDE SEQUENCE [LARGE SCALE GENOMIC DNA]</scope>
</reference>
<dbReference type="PATRIC" id="fig|1618444.3.peg.5"/>
<feature type="compositionally biased region" description="Gly residues" evidence="1">
    <location>
        <begin position="9"/>
        <end position="18"/>
    </location>
</feature>
<feature type="compositionally biased region" description="Low complexity" evidence="1">
    <location>
        <begin position="19"/>
        <end position="61"/>
    </location>
</feature>
<dbReference type="Pfam" id="PF01391">
    <property type="entry name" value="Collagen"/>
    <property type="match status" value="1"/>
</dbReference>
<dbReference type="InterPro" id="IPR008160">
    <property type="entry name" value="Collagen"/>
</dbReference>
<organism evidence="2 3">
    <name type="scientific">Candidatus Gottesmanbacteria bacterium GW2011_GWA2_44_17</name>
    <dbReference type="NCBI Taxonomy" id="1618444"/>
    <lineage>
        <taxon>Bacteria</taxon>
        <taxon>Candidatus Gottesmaniibacteriota</taxon>
    </lineage>
</organism>
<keyword evidence="2" id="KW-0176">Collagen</keyword>